<feature type="zinc finger region" description="C3H1-type" evidence="1">
    <location>
        <begin position="545"/>
        <end position="572"/>
    </location>
</feature>
<protein>
    <recommendedName>
        <fullName evidence="4">C3H1-type domain-containing protein</fullName>
    </recommendedName>
</protein>
<feature type="coiled-coil region" evidence="2">
    <location>
        <begin position="307"/>
        <end position="390"/>
    </location>
</feature>
<proteinExistence type="predicted"/>
<dbReference type="Proteomes" id="UP001056012">
    <property type="component" value="Chromosome 5"/>
</dbReference>
<keyword evidence="6" id="KW-1185">Reference proteome</keyword>
<reference evidence="5" key="1">
    <citation type="submission" date="2021-12" db="EMBL/GenBank/DDBJ databases">
        <title>Curvularia clavata genome.</title>
        <authorList>
            <person name="Cao Y."/>
        </authorList>
    </citation>
    <scope>NUCLEOTIDE SEQUENCE</scope>
    <source>
        <strain evidence="5">Yc1106</strain>
    </source>
</reference>
<evidence type="ECO:0000259" key="4">
    <source>
        <dbReference type="PROSITE" id="PS50103"/>
    </source>
</evidence>
<feature type="compositionally biased region" description="Polar residues" evidence="3">
    <location>
        <begin position="805"/>
        <end position="817"/>
    </location>
</feature>
<feature type="domain" description="C3H1-type" evidence="4">
    <location>
        <begin position="545"/>
        <end position="572"/>
    </location>
</feature>
<organism evidence="5 6">
    <name type="scientific">Curvularia clavata</name>
    <dbReference type="NCBI Taxonomy" id="95742"/>
    <lineage>
        <taxon>Eukaryota</taxon>
        <taxon>Fungi</taxon>
        <taxon>Dikarya</taxon>
        <taxon>Ascomycota</taxon>
        <taxon>Pezizomycotina</taxon>
        <taxon>Dothideomycetes</taxon>
        <taxon>Pleosporomycetidae</taxon>
        <taxon>Pleosporales</taxon>
        <taxon>Pleosporineae</taxon>
        <taxon>Pleosporaceae</taxon>
        <taxon>Curvularia</taxon>
    </lineage>
</organism>
<accession>A0A9Q8ZDV6</accession>
<dbReference type="OrthoDB" id="6285980at2759"/>
<evidence type="ECO:0000313" key="6">
    <source>
        <dbReference type="Proteomes" id="UP001056012"/>
    </source>
</evidence>
<feature type="domain" description="C3H1-type" evidence="4">
    <location>
        <begin position="703"/>
        <end position="730"/>
    </location>
</feature>
<feature type="region of interest" description="Disordered" evidence="3">
    <location>
        <begin position="793"/>
        <end position="817"/>
    </location>
</feature>
<sequence length="1114" mass="124156">MAQRHGKVDQYQTYALSMAGTKRKLIATADDSGPTGNDSSTQAPSKKICHNDDKYNPKYMAHMCFGAHMQRIHEAGMASYPWHVEEDYRQDLTCMFAHAHSKGSFRQDTAARHMIPRLAGIALRSKKDKTATVKEFIKHYDTVQEDLLLIQDILSGGHQADLDLVTSIRDCVASLHVTLLGSPRWRTIIPYTPLPKACLPLLRNFVANPKQSHFVSDLSDYISDMERWLTLPPPFVEAPTCLTAPVIDKLQQQTERSSGKAEVSPLQSGASLALAASAEEQQKKKINLLEERITKTDLLAEQRMGQINLLKEQLEKAMADRARLTDHVKTLELAAAEQAAKHKLKEKTWATAAELEKEHRKQITEQKSEIDRLNAALSAEQKRNAAIEAQRSKEIERLNTALGAERERSASIEANAARMVAQATDQMDVSIGVPDNSNLNTNHGFPEILVSSDAVPSKLTGGHANGQPHGHQQLTMPAVHQDIPVAMEVVDDGKSNDGEMDIDSFINTNVSSVPRPNLFFAGQVNRFERNVANGMAPQSDPGQDKVFKEACRDFKLGRCRRGKKCRFPHEACRRWLSGVCHHGEKCYRSHDPFFLGESELQPLPSQNPFVEKVATNNVLQAGATSMVPENQVLDTQPPMQTSWAHSPAPKAPNALFVRSRTQHEKADTSIPFAHVSELQNGGSLFNPLAAQSDLSQGLNQSVQPKKQACRNYLNDACSEGFNCKFAHSPCSFFMKGGCRFTDETCKKSHDPLFITQNDGSNDRSQYASSLQRKYDLQLNLQHLDDLIRLAGKNHKSHDPPLTAPCVSNDSSKYASQPQKTQSEFHSNLYHLDELIRAAARMREGNYGGKEKSAFAVLEVSDVEKACESAAKMNRVMQLQSFVPSSEKHVIGIDQGNDSSSQKASLPFNLRGSKERDQTKWDTPNLASNSTDRTGSDAQPDQSLAIHDFDMLTPTATTPTPFQDTGEDNPQSTPSHFIIAPPPTPHTQKRLTHLPPLQTSHPPSPSPSSSLPPVQSSFTPLFNHLKEEFAQAEAMVAYPDTELEQQQPQPQSQEGRMSVDRDLEADMEARVLAVQRATHEFNLRRREYEEAARRYEEARWRCEVARWRVERLRGG</sequence>
<feature type="compositionally biased region" description="Polar residues" evidence="3">
    <location>
        <begin position="953"/>
        <end position="974"/>
    </location>
</feature>
<keyword evidence="1" id="KW-0863">Zinc-finger</keyword>
<evidence type="ECO:0000313" key="5">
    <source>
        <dbReference type="EMBL" id="USP79669.1"/>
    </source>
</evidence>
<keyword evidence="1" id="KW-0862">Zinc</keyword>
<feature type="compositionally biased region" description="Polar residues" evidence="3">
    <location>
        <begin position="920"/>
        <end position="941"/>
    </location>
</feature>
<dbReference type="VEuPathDB" id="FungiDB:yc1106_06943"/>
<feature type="compositionally biased region" description="Low complexity" evidence="3">
    <location>
        <begin position="992"/>
        <end position="1016"/>
    </location>
</feature>
<evidence type="ECO:0000256" key="2">
    <source>
        <dbReference type="SAM" id="Coils"/>
    </source>
</evidence>
<dbReference type="EMBL" id="CP089278">
    <property type="protein sequence ID" value="USP79669.1"/>
    <property type="molecule type" value="Genomic_DNA"/>
</dbReference>
<gene>
    <name evidence="5" type="ORF">yc1106_06943</name>
</gene>
<keyword evidence="1" id="KW-0479">Metal-binding</keyword>
<evidence type="ECO:0000256" key="1">
    <source>
        <dbReference type="PROSITE-ProRule" id="PRU00723"/>
    </source>
</evidence>
<dbReference type="GO" id="GO:0008270">
    <property type="term" value="F:zinc ion binding"/>
    <property type="evidence" value="ECO:0007669"/>
    <property type="project" value="UniProtKB-KW"/>
</dbReference>
<feature type="region of interest" description="Disordered" evidence="3">
    <location>
        <begin position="890"/>
        <end position="1017"/>
    </location>
</feature>
<feature type="compositionally biased region" description="Polar residues" evidence="3">
    <location>
        <begin position="34"/>
        <end position="44"/>
    </location>
</feature>
<dbReference type="Gene3D" id="4.10.1000.10">
    <property type="entry name" value="Zinc finger, CCCH-type"/>
    <property type="match status" value="1"/>
</dbReference>
<feature type="region of interest" description="Disordered" evidence="3">
    <location>
        <begin position="28"/>
        <end position="49"/>
    </location>
</feature>
<dbReference type="AlphaFoldDB" id="A0A9Q8ZDV6"/>
<feature type="zinc finger region" description="C3H1-type" evidence="1">
    <location>
        <begin position="703"/>
        <end position="730"/>
    </location>
</feature>
<evidence type="ECO:0000256" key="3">
    <source>
        <dbReference type="SAM" id="MobiDB-lite"/>
    </source>
</evidence>
<dbReference type="SMART" id="SM00356">
    <property type="entry name" value="ZnF_C3H1"/>
    <property type="match status" value="3"/>
</dbReference>
<dbReference type="PROSITE" id="PS50103">
    <property type="entry name" value="ZF_C3H1"/>
    <property type="match status" value="2"/>
</dbReference>
<dbReference type="InterPro" id="IPR000571">
    <property type="entry name" value="Znf_CCCH"/>
</dbReference>
<keyword evidence="2" id="KW-0175">Coiled coil</keyword>
<name>A0A9Q8ZDV6_CURCL</name>